<evidence type="ECO:0000313" key="1">
    <source>
        <dbReference type="EMBL" id="HJF27958.1"/>
    </source>
</evidence>
<sequence length="67" mass="7644">MLIKKSETCSRLSLSADGLRKLMLKDSSFPKPIKLGDSKQSPVFFDIKELEQWLELKKAERAGEFEA</sequence>
<evidence type="ECO:0000313" key="2">
    <source>
        <dbReference type="Proteomes" id="UP000787156"/>
    </source>
</evidence>
<reference evidence="1" key="2">
    <citation type="submission" date="2021-09" db="EMBL/GenBank/DDBJ databases">
        <authorList>
            <person name="Gilroy R."/>
        </authorList>
    </citation>
    <scope>NUCLEOTIDE SEQUENCE</scope>
    <source>
        <strain evidence="1">CHK135-1449</strain>
    </source>
</reference>
<accession>A0A9D2USV1</accession>
<gene>
    <name evidence="1" type="ORF">K8V79_06890</name>
</gene>
<reference evidence="1" key="1">
    <citation type="journal article" date="2021" name="PeerJ">
        <title>Extensive microbial diversity within the chicken gut microbiome revealed by metagenomics and culture.</title>
        <authorList>
            <person name="Gilroy R."/>
            <person name="Ravi A."/>
            <person name="Getino M."/>
            <person name="Pursley I."/>
            <person name="Horton D.L."/>
            <person name="Alikhan N.F."/>
            <person name="Baker D."/>
            <person name="Gharbi K."/>
            <person name="Hall N."/>
            <person name="Watson M."/>
            <person name="Adriaenssens E.M."/>
            <person name="Foster-Nyarko E."/>
            <person name="Jarju S."/>
            <person name="Secka A."/>
            <person name="Antonio M."/>
            <person name="Oren A."/>
            <person name="Chaudhuri R.R."/>
            <person name="La Ragione R."/>
            <person name="Hildebrand F."/>
            <person name="Pallen M.J."/>
        </authorList>
    </citation>
    <scope>NUCLEOTIDE SEQUENCE</scope>
    <source>
        <strain evidence="1">CHK135-1449</strain>
    </source>
</reference>
<dbReference type="EMBL" id="DYWX01000071">
    <property type="protein sequence ID" value="HJF27958.1"/>
    <property type="molecule type" value="Genomic_DNA"/>
</dbReference>
<dbReference type="AlphaFoldDB" id="A0A9D2USV1"/>
<name>A0A9D2USV1_ACILW</name>
<evidence type="ECO:0008006" key="3">
    <source>
        <dbReference type="Google" id="ProtNLM"/>
    </source>
</evidence>
<protein>
    <recommendedName>
        <fullName evidence="3">AlpA family phage regulatory protein</fullName>
    </recommendedName>
</protein>
<dbReference type="Proteomes" id="UP000787156">
    <property type="component" value="Unassembled WGS sequence"/>
</dbReference>
<organism evidence="1 2">
    <name type="scientific">Acinetobacter lwoffii</name>
    <dbReference type="NCBI Taxonomy" id="28090"/>
    <lineage>
        <taxon>Bacteria</taxon>
        <taxon>Pseudomonadati</taxon>
        <taxon>Pseudomonadota</taxon>
        <taxon>Gammaproteobacteria</taxon>
        <taxon>Moraxellales</taxon>
        <taxon>Moraxellaceae</taxon>
        <taxon>Acinetobacter</taxon>
    </lineage>
</organism>
<comment type="caution">
    <text evidence="1">The sequence shown here is derived from an EMBL/GenBank/DDBJ whole genome shotgun (WGS) entry which is preliminary data.</text>
</comment>
<proteinExistence type="predicted"/>